<reference evidence="2" key="2">
    <citation type="submission" date="2010-02" db="EMBL/GenBank/DDBJ databases">
        <title>Complete genome sequence of Marinobacter adhaerens type strain (HP15).</title>
        <authorList>
            <person name="Gaerdes A.A.M."/>
            <person name="Kaeppel E."/>
            <person name="Shezad A."/>
            <person name="Seebah S."/>
            <person name="Teeling H."/>
            <person name="Yarza P."/>
            <person name="Gloeckner F.O."/>
            <person name="Ullrich M.S."/>
        </authorList>
    </citation>
    <scope>NUCLEOTIDE SEQUENCE [LARGE SCALE GENOMIC DNA]</scope>
    <source>
        <strain evidence="2">DSM 23420 / HP15</strain>
    </source>
</reference>
<evidence type="ECO:0000313" key="1">
    <source>
        <dbReference type="EMBL" id="ADP95976.1"/>
    </source>
</evidence>
<dbReference type="Proteomes" id="UP000007077">
    <property type="component" value="Chromosome"/>
</dbReference>
<dbReference type="STRING" id="225937.HP15_212"/>
<reference evidence="1 2" key="1">
    <citation type="journal article" date="2010" name="Stand. Genomic Sci.">
        <title>Complete genome sequence of Marinobacter adhaerens type strain (HP15), a diatom-interacting marine microorganism.</title>
        <authorList>
            <person name="Gardes A."/>
            <person name="Kaeppel E."/>
            <person name="Shehzad A."/>
            <person name="Seebah S."/>
            <person name="Teeling H."/>
            <person name="Yarza P."/>
            <person name="Glockner F.O."/>
            <person name="Grossart H.P."/>
            <person name="Ullrich M.S."/>
        </authorList>
    </citation>
    <scope>NUCLEOTIDE SEQUENCE [LARGE SCALE GENOMIC DNA]</scope>
    <source>
        <strain evidence="2">DSM 23420 / HP15</strain>
    </source>
</reference>
<name>E4PK45_MARAH</name>
<gene>
    <name evidence="1" type="ordered locus">HP15_212</name>
</gene>
<dbReference type="AlphaFoldDB" id="E4PK45"/>
<accession>E4PK45</accession>
<dbReference type="PATRIC" id="fig|225937.3.peg.207"/>
<evidence type="ECO:0000313" key="2">
    <source>
        <dbReference type="Proteomes" id="UP000007077"/>
    </source>
</evidence>
<dbReference type="KEGG" id="mad:HP15_212"/>
<dbReference type="HOGENOM" id="CLU_3201762_0_0_6"/>
<proteinExistence type="predicted"/>
<dbReference type="EMBL" id="CP001978">
    <property type="protein sequence ID" value="ADP95976.1"/>
    <property type="molecule type" value="Genomic_DNA"/>
</dbReference>
<sequence length="45" mass="5150">MKSVPNWSWKQVLNDETSANTMVTGLFAKHPLTYEIAIKMVEINL</sequence>
<organism evidence="1 2">
    <name type="scientific">Marinobacter adhaerens (strain DSM 23420 / HP15)</name>
    <dbReference type="NCBI Taxonomy" id="225937"/>
    <lineage>
        <taxon>Bacteria</taxon>
        <taxon>Pseudomonadati</taxon>
        <taxon>Pseudomonadota</taxon>
        <taxon>Gammaproteobacteria</taxon>
        <taxon>Pseudomonadales</taxon>
        <taxon>Marinobacteraceae</taxon>
        <taxon>Marinobacter</taxon>
    </lineage>
</organism>
<protein>
    <submittedName>
        <fullName evidence="1">Uncharacterized protein</fullName>
    </submittedName>
</protein>